<dbReference type="EMBL" id="QRVK01000001">
    <property type="protein sequence ID" value="RGS44341.1"/>
    <property type="molecule type" value="Genomic_DNA"/>
</dbReference>
<dbReference type="Gene3D" id="3.30.70.890">
    <property type="entry name" value="GHMP kinase, C-terminal domain"/>
    <property type="match status" value="1"/>
</dbReference>
<accession>A0A3R6CWK2</accession>
<comment type="caution">
    <text evidence="7">The sequence shown here is derived from an EMBL/GenBank/DDBJ whole genome shotgun (WGS) entry which is preliminary data.</text>
</comment>
<dbReference type="OrthoDB" id="250531at2"/>
<dbReference type="Proteomes" id="UP000283295">
    <property type="component" value="Unassembled WGS sequence"/>
</dbReference>
<evidence type="ECO:0000259" key="6">
    <source>
        <dbReference type="Pfam" id="PF10509"/>
    </source>
</evidence>
<feature type="domain" description="Galactokinase N-terminal" evidence="6">
    <location>
        <begin position="43"/>
        <end position="91"/>
    </location>
</feature>
<dbReference type="PRINTS" id="PR00959">
    <property type="entry name" value="MEVGALKINASE"/>
</dbReference>
<dbReference type="InterPro" id="IPR014721">
    <property type="entry name" value="Ribsml_uS5_D2-typ_fold_subgr"/>
</dbReference>
<reference evidence="7 8" key="1">
    <citation type="submission" date="2018-08" db="EMBL/GenBank/DDBJ databases">
        <title>A genome reference for cultivated species of the human gut microbiota.</title>
        <authorList>
            <person name="Zou Y."/>
            <person name="Xue W."/>
            <person name="Luo G."/>
        </authorList>
    </citation>
    <scope>NUCLEOTIDE SEQUENCE [LARGE SCALE GENOMIC DNA]</scope>
    <source>
        <strain evidence="7 8">AF22-21</strain>
    </source>
</reference>
<organism evidence="7 8">
    <name type="scientific">Coprococcus eutactus</name>
    <dbReference type="NCBI Taxonomy" id="33043"/>
    <lineage>
        <taxon>Bacteria</taxon>
        <taxon>Bacillati</taxon>
        <taxon>Bacillota</taxon>
        <taxon>Clostridia</taxon>
        <taxon>Lachnospirales</taxon>
        <taxon>Lachnospiraceae</taxon>
        <taxon>Coprococcus</taxon>
    </lineage>
</organism>
<gene>
    <name evidence="7" type="ORF">DWX94_00660</name>
</gene>
<proteinExistence type="inferred from homology"/>
<dbReference type="InterPro" id="IPR036554">
    <property type="entry name" value="GHMP_kinase_C_sf"/>
</dbReference>
<feature type="domain" description="GHMP kinase N-terminal" evidence="5">
    <location>
        <begin position="127"/>
        <end position="215"/>
    </location>
</feature>
<evidence type="ECO:0000256" key="1">
    <source>
        <dbReference type="ARBA" id="ARBA00006566"/>
    </source>
</evidence>
<dbReference type="AlphaFoldDB" id="A0A3R6CWK2"/>
<dbReference type="GO" id="GO:0004335">
    <property type="term" value="F:galactokinase activity"/>
    <property type="evidence" value="ECO:0007669"/>
    <property type="project" value="InterPro"/>
</dbReference>
<dbReference type="InterPro" id="IPR019539">
    <property type="entry name" value="GalKase_N"/>
</dbReference>
<sequence length="429" mass="46750">MKKIAELKEIIAGGEFDEKLAQIYLDKDMIPYNRERYVKALDKFVELFGDQEVAIYSAPGRSEVCGNHTDHQNGHVLATSINLDAIAIVAPREDGVIELVSDDMPKEVINVNDIEQDPALEGTTTALIKGVVAGIRDYGFKVGGFTAFVTSDVLMGAGMSSSAAFESLIGTILSGLYNEMKVSSVDVAKIGQYAENVYFGKPCGLMDQMACAVGGLIYIDFFDKANPVIKQVPVDFEAHQYSLCIVDTKGSHADLTDDYAAIPAEMKQVAEYFGEELLSRVSEEKFISKVGEMRASGKVNDRAVLRALHFYTEQDRVAEGVAALENQEFDHFLDVIKRSGDSSFKLLQNIYSAKDPLTQNVSIALGFSEKFIGENGVCRVHGGGFAGTIQAFVKNAAVAEYKKNIESIFGEGACHVLKVRPYGGIKVVE</sequence>
<evidence type="ECO:0000313" key="8">
    <source>
        <dbReference type="Proteomes" id="UP000283295"/>
    </source>
</evidence>
<evidence type="ECO:0000313" key="7">
    <source>
        <dbReference type="EMBL" id="RGS44341.1"/>
    </source>
</evidence>
<evidence type="ECO:0000256" key="3">
    <source>
        <dbReference type="ARBA" id="ARBA00022777"/>
    </source>
</evidence>
<comment type="similarity">
    <text evidence="1">Belongs to the GHMP kinase family. GalK subfamily.</text>
</comment>
<dbReference type="PIRSF" id="PIRSF000530">
    <property type="entry name" value="Galactokinase"/>
    <property type="match status" value="1"/>
</dbReference>
<evidence type="ECO:0000256" key="2">
    <source>
        <dbReference type="ARBA" id="ARBA00022741"/>
    </source>
</evidence>
<dbReference type="PANTHER" id="PTHR10457">
    <property type="entry name" value="MEVALONATE KINASE/GALACTOKINASE"/>
    <property type="match status" value="1"/>
</dbReference>
<dbReference type="SUPFAM" id="SSF55060">
    <property type="entry name" value="GHMP Kinase, C-terminal domain"/>
    <property type="match status" value="1"/>
</dbReference>
<dbReference type="PRINTS" id="PR00473">
    <property type="entry name" value="GALCTOKINASE"/>
</dbReference>
<dbReference type="Pfam" id="PF10509">
    <property type="entry name" value="GalKase_gal_bdg"/>
    <property type="match status" value="1"/>
</dbReference>
<evidence type="ECO:0000256" key="4">
    <source>
        <dbReference type="ARBA" id="ARBA00022840"/>
    </source>
</evidence>
<protein>
    <submittedName>
        <fullName evidence="7">Galactokinase</fullName>
    </submittedName>
</protein>
<dbReference type="SUPFAM" id="SSF54211">
    <property type="entry name" value="Ribosomal protein S5 domain 2-like"/>
    <property type="match status" value="1"/>
</dbReference>
<dbReference type="GO" id="GO:0006012">
    <property type="term" value="P:galactose metabolic process"/>
    <property type="evidence" value="ECO:0007669"/>
    <property type="project" value="InterPro"/>
</dbReference>
<dbReference type="InterPro" id="IPR000705">
    <property type="entry name" value="Galactokinase"/>
</dbReference>
<dbReference type="Pfam" id="PF00288">
    <property type="entry name" value="GHMP_kinases_N"/>
    <property type="match status" value="1"/>
</dbReference>
<dbReference type="GO" id="GO:0005829">
    <property type="term" value="C:cytosol"/>
    <property type="evidence" value="ECO:0007669"/>
    <property type="project" value="TreeGrafter"/>
</dbReference>
<keyword evidence="3 7" id="KW-0808">Transferase</keyword>
<keyword evidence="2" id="KW-0547">Nucleotide-binding</keyword>
<dbReference type="InterPro" id="IPR020568">
    <property type="entry name" value="Ribosomal_Su5_D2-typ_SF"/>
</dbReference>
<keyword evidence="3 7" id="KW-0418">Kinase</keyword>
<name>A0A3R6CWK2_9FIRM</name>
<dbReference type="InterPro" id="IPR006204">
    <property type="entry name" value="GHMP_kinase_N_dom"/>
</dbReference>
<dbReference type="PANTHER" id="PTHR10457:SF7">
    <property type="entry name" value="GALACTOKINASE-RELATED"/>
    <property type="match status" value="1"/>
</dbReference>
<keyword evidence="4" id="KW-0067">ATP-binding</keyword>
<evidence type="ECO:0000259" key="5">
    <source>
        <dbReference type="Pfam" id="PF00288"/>
    </source>
</evidence>
<dbReference type="Gene3D" id="3.30.230.10">
    <property type="match status" value="1"/>
</dbReference>
<dbReference type="GO" id="GO:0005524">
    <property type="term" value="F:ATP binding"/>
    <property type="evidence" value="ECO:0007669"/>
    <property type="project" value="UniProtKB-KW"/>
</dbReference>
<dbReference type="InterPro" id="IPR006206">
    <property type="entry name" value="Mevalonate/galactokinase"/>
</dbReference>